<reference evidence="1" key="1">
    <citation type="submission" date="2020-08" db="EMBL/GenBank/DDBJ databases">
        <title>Multicomponent nature underlies the extraordinary mechanical properties of spider dragline silk.</title>
        <authorList>
            <person name="Kono N."/>
            <person name="Nakamura H."/>
            <person name="Mori M."/>
            <person name="Yoshida Y."/>
            <person name="Ohtoshi R."/>
            <person name="Malay A.D."/>
            <person name="Moran D.A.P."/>
            <person name="Tomita M."/>
            <person name="Numata K."/>
            <person name="Arakawa K."/>
        </authorList>
    </citation>
    <scope>NUCLEOTIDE SEQUENCE</scope>
</reference>
<dbReference type="EMBL" id="BMAW01120010">
    <property type="protein sequence ID" value="GFT87394.1"/>
    <property type="molecule type" value="Genomic_DNA"/>
</dbReference>
<keyword evidence="2" id="KW-1185">Reference proteome</keyword>
<evidence type="ECO:0000313" key="2">
    <source>
        <dbReference type="Proteomes" id="UP000887013"/>
    </source>
</evidence>
<name>A0A8X6PST9_NEPPI</name>
<proteinExistence type="predicted"/>
<feature type="non-terminal residue" evidence="1">
    <location>
        <position position="1"/>
    </location>
</feature>
<protein>
    <submittedName>
        <fullName evidence="1">Uncharacterized protein</fullName>
    </submittedName>
</protein>
<sequence>ISSITGACVPEMLANAQFLRYLQMQSALLLRLVLRTQVISRRSLSHLSGDSDERGRRLLSVKSHGVAGSVDRPLCDITKLMEWIAKQKGTAPSQV</sequence>
<accession>A0A8X6PST9</accession>
<dbReference type="Proteomes" id="UP000887013">
    <property type="component" value="Unassembled WGS sequence"/>
</dbReference>
<evidence type="ECO:0000313" key="1">
    <source>
        <dbReference type="EMBL" id="GFT87394.1"/>
    </source>
</evidence>
<gene>
    <name evidence="1" type="ORF">NPIL_45051</name>
</gene>
<comment type="caution">
    <text evidence="1">The sequence shown here is derived from an EMBL/GenBank/DDBJ whole genome shotgun (WGS) entry which is preliminary data.</text>
</comment>
<organism evidence="1 2">
    <name type="scientific">Nephila pilipes</name>
    <name type="common">Giant wood spider</name>
    <name type="synonym">Nephila maculata</name>
    <dbReference type="NCBI Taxonomy" id="299642"/>
    <lineage>
        <taxon>Eukaryota</taxon>
        <taxon>Metazoa</taxon>
        <taxon>Ecdysozoa</taxon>
        <taxon>Arthropoda</taxon>
        <taxon>Chelicerata</taxon>
        <taxon>Arachnida</taxon>
        <taxon>Araneae</taxon>
        <taxon>Araneomorphae</taxon>
        <taxon>Entelegynae</taxon>
        <taxon>Araneoidea</taxon>
        <taxon>Nephilidae</taxon>
        <taxon>Nephila</taxon>
    </lineage>
</organism>
<dbReference type="AlphaFoldDB" id="A0A8X6PST9"/>